<dbReference type="PANTHER" id="PTHR42085:SF2">
    <property type="entry name" value="F-BOX DOMAIN-CONTAINING PROTEIN"/>
    <property type="match status" value="1"/>
</dbReference>
<accession>A0A0F2MIW4</accession>
<gene>
    <name evidence="1" type="ORF">SPSK_06517</name>
</gene>
<dbReference type="RefSeq" id="XP_016592233.1">
    <property type="nucleotide sequence ID" value="XM_016733221.1"/>
</dbReference>
<comment type="caution">
    <text evidence="1">The sequence shown here is derived from an EMBL/GenBank/DDBJ whole genome shotgun (WGS) entry which is preliminary data.</text>
</comment>
<dbReference type="KEGG" id="ssck:SPSK_06517"/>
<dbReference type="AlphaFoldDB" id="A0A0F2MIW4"/>
<reference evidence="1 2" key="2">
    <citation type="journal article" date="2015" name="Eukaryot. Cell">
        <title>Asexual propagation of a virulent clone complex in a human and feline outbreak of sporotrichosis.</title>
        <authorList>
            <person name="Teixeira Mde M."/>
            <person name="Rodrigues A.M."/>
            <person name="Tsui C.K."/>
            <person name="de Almeida L.G."/>
            <person name="Van Diepeningen A.D."/>
            <person name="van den Ende B.G."/>
            <person name="Fernandes G.F."/>
            <person name="Kano R."/>
            <person name="Hamelin R.C."/>
            <person name="Lopes-Bezerra L.M."/>
            <person name="Vasconcelos A.T."/>
            <person name="de Hoog S."/>
            <person name="de Camargo Z.P."/>
            <person name="Felipe M.S."/>
        </authorList>
    </citation>
    <scope>NUCLEOTIDE SEQUENCE [LARGE SCALE GENOMIC DNA]</scope>
    <source>
        <strain evidence="1 2">1099-18</strain>
    </source>
</reference>
<reference evidence="1 2" key="1">
    <citation type="journal article" date="2014" name="BMC Genomics">
        <title>Comparative genomics of the major fungal agents of human and animal Sporotrichosis: Sporothrix schenckii and Sporothrix brasiliensis.</title>
        <authorList>
            <person name="Teixeira M.M."/>
            <person name="de Almeida L.G."/>
            <person name="Kubitschek-Barreira P."/>
            <person name="Alves F.L."/>
            <person name="Kioshima E.S."/>
            <person name="Abadio A.K."/>
            <person name="Fernandes L."/>
            <person name="Derengowski L.S."/>
            <person name="Ferreira K.S."/>
            <person name="Souza R.C."/>
            <person name="Ruiz J.C."/>
            <person name="de Andrade N.C."/>
            <person name="Paes H.C."/>
            <person name="Nicola A.M."/>
            <person name="Albuquerque P."/>
            <person name="Gerber A.L."/>
            <person name="Martins V.P."/>
            <person name="Peconick L.D."/>
            <person name="Neto A.V."/>
            <person name="Chaucanez C.B."/>
            <person name="Silva P.A."/>
            <person name="Cunha O.L."/>
            <person name="de Oliveira F.F."/>
            <person name="dos Santos T.C."/>
            <person name="Barros A.L."/>
            <person name="Soares M.A."/>
            <person name="de Oliveira L.M."/>
            <person name="Marini M.M."/>
            <person name="Villalobos-Duno H."/>
            <person name="Cunha M.M."/>
            <person name="de Hoog S."/>
            <person name="da Silveira J.F."/>
            <person name="Henrissat B."/>
            <person name="Nino-Vega G.A."/>
            <person name="Cisalpino P.S."/>
            <person name="Mora-Montes H.M."/>
            <person name="Almeida S.R."/>
            <person name="Stajich J.E."/>
            <person name="Lopes-Bezerra L.M."/>
            <person name="Vasconcelos A.T."/>
            <person name="Felipe M.S."/>
        </authorList>
    </citation>
    <scope>NUCLEOTIDE SEQUENCE [LARGE SCALE GENOMIC DNA]</scope>
    <source>
        <strain evidence="1 2">1099-18</strain>
    </source>
</reference>
<proteinExistence type="predicted"/>
<dbReference type="InterPro" id="IPR038883">
    <property type="entry name" value="AN11006-like"/>
</dbReference>
<dbReference type="PANTHER" id="PTHR42085">
    <property type="entry name" value="F-BOX DOMAIN-CONTAINING PROTEIN"/>
    <property type="match status" value="1"/>
</dbReference>
<evidence type="ECO:0000313" key="2">
    <source>
        <dbReference type="Proteomes" id="UP000033710"/>
    </source>
</evidence>
<dbReference type="VEuPathDB" id="FungiDB:SPSK_06517"/>
<dbReference type="GeneID" id="27668498"/>
<organism evidence="1 2">
    <name type="scientific">Sporothrix schenckii 1099-18</name>
    <dbReference type="NCBI Taxonomy" id="1397361"/>
    <lineage>
        <taxon>Eukaryota</taxon>
        <taxon>Fungi</taxon>
        <taxon>Dikarya</taxon>
        <taxon>Ascomycota</taxon>
        <taxon>Pezizomycotina</taxon>
        <taxon>Sordariomycetes</taxon>
        <taxon>Sordariomycetidae</taxon>
        <taxon>Ophiostomatales</taxon>
        <taxon>Ophiostomataceae</taxon>
        <taxon>Sporothrix</taxon>
    </lineage>
</organism>
<evidence type="ECO:0000313" key="1">
    <source>
        <dbReference type="EMBL" id="KJR89557.1"/>
    </source>
</evidence>
<dbReference type="Proteomes" id="UP000033710">
    <property type="component" value="Unassembled WGS sequence"/>
</dbReference>
<dbReference type="EMBL" id="AXCR01000001">
    <property type="protein sequence ID" value="KJR89557.1"/>
    <property type="molecule type" value="Genomic_DNA"/>
</dbReference>
<dbReference type="OrthoDB" id="62952at2759"/>
<protein>
    <submittedName>
        <fullName evidence="1">Uncharacterized protein</fullName>
    </submittedName>
</protein>
<name>A0A0F2MIW4_SPOSC</name>
<sequence>MDFFALPVEIRLQVYAELLIHRGTITLRHEYRDGKPAQICTEEGVHLDPTLLRVNKRIHREAISILYSGNHYRFVNCLVTFVIQSVNQAHLLRHVVVDFPNYTRISHRQPDHSWRHEEILNLDEIYFLRVCAGITTLGLWLDFGLSNLFSPDTRRFTQGLDLIHTQLKLLSSLNKVTVHLHLIGCDSDDETEDEAEYSGDDDLRVESNDPTKDLWQTHRDSIVGQLSSCGWVVDITKSQPPKHTWSTPDDMLEFDNEAVYMIEWNQREQEREDATLRKYYRELQLESYRKGYADDGGPA</sequence>